<dbReference type="CDD" id="cd01784">
    <property type="entry name" value="RA_RASSF2_like"/>
    <property type="match status" value="1"/>
</dbReference>
<dbReference type="Pfam" id="PF00788">
    <property type="entry name" value="RA"/>
    <property type="match status" value="1"/>
</dbReference>
<dbReference type="EMBL" id="AJVK01019323">
    <property type="status" value="NOT_ANNOTATED_CDS"/>
    <property type="molecule type" value="Genomic_DNA"/>
</dbReference>
<dbReference type="EnsemblMetazoa" id="PPAI010900-RA">
    <property type="protein sequence ID" value="PPAI010900-PA"/>
    <property type="gene ID" value="PPAI010900"/>
</dbReference>
<dbReference type="FunFam" id="3.10.20.90:FF:000278">
    <property type="entry name" value="serine-rich adhesin for platelets"/>
    <property type="match status" value="1"/>
</dbReference>
<evidence type="ECO:0000313" key="3">
    <source>
        <dbReference type="Proteomes" id="UP000092462"/>
    </source>
</evidence>
<dbReference type="AlphaFoldDB" id="A0A1B0F0D6"/>
<dbReference type="InterPro" id="IPR029071">
    <property type="entry name" value="Ubiquitin-like_domsf"/>
</dbReference>
<dbReference type="Proteomes" id="UP000092462">
    <property type="component" value="Unassembled WGS sequence"/>
</dbReference>
<dbReference type="SUPFAM" id="SSF54236">
    <property type="entry name" value="Ubiquitin-like"/>
    <property type="match status" value="1"/>
</dbReference>
<dbReference type="CDD" id="cd21886">
    <property type="entry name" value="SARAH_RASSF2-like"/>
    <property type="match status" value="1"/>
</dbReference>
<accession>A0A1B0F0D6</accession>
<dbReference type="InterPro" id="IPR000159">
    <property type="entry name" value="RA_dom"/>
</dbReference>
<evidence type="ECO:0000256" key="1">
    <source>
        <dbReference type="SAM" id="MobiDB-lite"/>
    </source>
</evidence>
<proteinExistence type="predicted"/>
<name>A0A1B0F0D6_PHLPP</name>
<feature type="region of interest" description="Disordered" evidence="1">
    <location>
        <begin position="75"/>
        <end position="128"/>
    </location>
</feature>
<dbReference type="Gene3D" id="3.10.20.90">
    <property type="entry name" value="Phosphatidylinositol 3-kinase Catalytic Subunit, Chain A, domain 1"/>
    <property type="match status" value="1"/>
</dbReference>
<sequence>MKLWKSESASTCTDTSDTDTLVQGQLCKSKSGPNCFAYGEDDEDVPTLKPSTVKRNPNYERKGVSIKMDCYDELQTSSDSTPLNENSPNGGVQRNGGDSEEGVVLRKPPKTGSTAIKRRSGNRRSRTKLKRRCSINGHFYNRETSFFTPPRGSMMSVWITSLVDTKENFLLPFELQLSQIINLLLEKYKVDSRPENFALFIVKDNGEQRRLKEDDYPLLVRVMLGPHEDVARIFLVDSHETPEISSEVAQFLNLSLSECRSILDRYSEEQEREVARIREK</sequence>
<feature type="compositionally biased region" description="Polar residues" evidence="1">
    <location>
        <begin position="75"/>
        <end position="92"/>
    </location>
</feature>
<protein>
    <submittedName>
        <fullName evidence="2">Uncharacterized protein</fullName>
    </submittedName>
</protein>
<evidence type="ECO:0000313" key="2">
    <source>
        <dbReference type="EnsemblMetazoa" id="PPAI010900-PA"/>
    </source>
</evidence>
<keyword evidence="3" id="KW-1185">Reference proteome</keyword>
<dbReference type="PANTHER" id="PTHR22738:SF15">
    <property type="entry name" value="LD40758P"/>
    <property type="match status" value="1"/>
</dbReference>
<feature type="compositionally biased region" description="Basic residues" evidence="1">
    <location>
        <begin position="116"/>
        <end position="128"/>
    </location>
</feature>
<dbReference type="PROSITE" id="PS50200">
    <property type="entry name" value="RA"/>
    <property type="match status" value="1"/>
</dbReference>
<reference evidence="2" key="1">
    <citation type="submission" date="2022-08" db="UniProtKB">
        <authorList>
            <consortium name="EnsemblMetazoa"/>
        </authorList>
    </citation>
    <scope>IDENTIFICATION</scope>
    <source>
        <strain evidence="2">Israel</strain>
    </source>
</reference>
<dbReference type="EMBL" id="AJVK01019324">
    <property type="status" value="NOT_ANNOTATED_CDS"/>
    <property type="molecule type" value="Genomic_DNA"/>
</dbReference>
<dbReference type="VEuPathDB" id="VectorBase:PPAPM1_012516"/>
<dbReference type="PANTHER" id="PTHR22738">
    <property type="entry name" value="RASSF"/>
    <property type="match status" value="1"/>
</dbReference>
<dbReference type="VEuPathDB" id="VectorBase:PPAI010900"/>
<organism evidence="2 3">
    <name type="scientific">Phlebotomus papatasi</name>
    <name type="common">Sandfly</name>
    <dbReference type="NCBI Taxonomy" id="29031"/>
    <lineage>
        <taxon>Eukaryota</taxon>
        <taxon>Metazoa</taxon>
        <taxon>Ecdysozoa</taxon>
        <taxon>Arthropoda</taxon>
        <taxon>Hexapoda</taxon>
        <taxon>Insecta</taxon>
        <taxon>Pterygota</taxon>
        <taxon>Neoptera</taxon>
        <taxon>Endopterygota</taxon>
        <taxon>Diptera</taxon>
        <taxon>Nematocera</taxon>
        <taxon>Psychodoidea</taxon>
        <taxon>Psychodidae</taxon>
        <taxon>Phlebotomus</taxon>
        <taxon>Phlebotomus</taxon>
    </lineage>
</organism>
<dbReference type="GO" id="GO:0007165">
    <property type="term" value="P:signal transduction"/>
    <property type="evidence" value="ECO:0007669"/>
    <property type="project" value="InterPro"/>
</dbReference>
<dbReference type="InterPro" id="IPR033614">
    <property type="entry name" value="RASSF1-6"/>
</dbReference>